<evidence type="ECO:0000259" key="3">
    <source>
        <dbReference type="PROSITE" id="PS50102"/>
    </source>
</evidence>
<dbReference type="Pfam" id="PF00076">
    <property type="entry name" value="RRM_1"/>
    <property type="match status" value="1"/>
</dbReference>
<dbReference type="GO" id="GO:1990428">
    <property type="term" value="P:miRNA transport"/>
    <property type="evidence" value="ECO:0007669"/>
    <property type="project" value="TreeGrafter"/>
</dbReference>
<dbReference type="Gene3D" id="3.30.70.330">
    <property type="match status" value="1"/>
</dbReference>
<sequence length="169" mass="19069">MASNVEFTCFVRGLDQDTDGNDLKIMFSKFGNVIDSKIIYDHVTGKSRRFGFVTFEDEKSMRDAIKEMNDYSKKKIGFQCFVHGLECDTDPKGLHNELSDGEIIDSILRDALGDEIDGSQINVEESRSKCVNVGSISVEVARPRRRNRSAEVALELVRLINEKRKMAGL</sequence>
<keyword evidence="1 2" id="KW-0694">RNA-binding</keyword>
<reference evidence="4" key="1">
    <citation type="submission" date="2021-01" db="EMBL/GenBank/DDBJ databases">
        <authorList>
            <person name="Bezrukov I."/>
        </authorList>
    </citation>
    <scope>NUCLEOTIDE SEQUENCE</scope>
</reference>
<gene>
    <name evidence="4" type="ORF">AARE701A_LOCUS9222</name>
</gene>
<dbReference type="PROSITE" id="PS50102">
    <property type="entry name" value="RRM"/>
    <property type="match status" value="1"/>
</dbReference>
<dbReference type="PANTHER" id="PTHR48024">
    <property type="entry name" value="GEO13361P1-RELATED"/>
    <property type="match status" value="1"/>
</dbReference>
<dbReference type="PANTHER" id="PTHR48024:SF34">
    <property type="entry name" value="GLYCINE-RICH RNA-BINDING PROTEIN 8-RELATED"/>
    <property type="match status" value="1"/>
</dbReference>
<dbReference type="Proteomes" id="UP000682877">
    <property type="component" value="Chromosome 4"/>
</dbReference>
<accession>A0A8S2A3N8</accession>
<dbReference type="EMBL" id="LR999454">
    <property type="protein sequence ID" value="CAE6001073.1"/>
    <property type="molecule type" value="Genomic_DNA"/>
</dbReference>
<evidence type="ECO:0000313" key="5">
    <source>
        <dbReference type="Proteomes" id="UP000682877"/>
    </source>
</evidence>
<dbReference type="InterPro" id="IPR035979">
    <property type="entry name" value="RBD_domain_sf"/>
</dbReference>
<dbReference type="InterPro" id="IPR000504">
    <property type="entry name" value="RRM_dom"/>
</dbReference>
<feature type="domain" description="RRM" evidence="3">
    <location>
        <begin position="7"/>
        <end position="128"/>
    </location>
</feature>
<keyword evidence="5" id="KW-1185">Reference proteome</keyword>
<dbReference type="InterPro" id="IPR012677">
    <property type="entry name" value="Nucleotide-bd_a/b_plait_sf"/>
</dbReference>
<dbReference type="InterPro" id="IPR050886">
    <property type="entry name" value="RNA-binding_reg"/>
</dbReference>
<dbReference type="GO" id="GO:0003723">
    <property type="term" value="F:RNA binding"/>
    <property type="evidence" value="ECO:0007669"/>
    <property type="project" value="UniProtKB-UniRule"/>
</dbReference>
<organism evidence="4 5">
    <name type="scientific">Arabidopsis arenosa</name>
    <name type="common">Sand rock-cress</name>
    <name type="synonym">Cardaminopsis arenosa</name>
    <dbReference type="NCBI Taxonomy" id="38785"/>
    <lineage>
        <taxon>Eukaryota</taxon>
        <taxon>Viridiplantae</taxon>
        <taxon>Streptophyta</taxon>
        <taxon>Embryophyta</taxon>
        <taxon>Tracheophyta</taxon>
        <taxon>Spermatophyta</taxon>
        <taxon>Magnoliopsida</taxon>
        <taxon>eudicotyledons</taxon>
        <taxon>Gunneridae</taxon>
        <taxon>Pentapetalae</taxon>
        <taxon>rosids</taxon>
        <taxon>malvids</taxon>
        <taxon>Brassicales</taxon>
        <taxon>Brassicaceae</taxon>
        <taxon>Camelineae</taxon>
        <taxon>Arabidopsis</taxon>
    </lineage>
</organism>
<dbReference type="SMART" id="SM00360">
    <property type="entry name" value="RRM"/>
    <property type="match status" value="1"/>
</dbReference>
<dbReference type="AlphaFoldDB" id="A0A8S2A3N8"/>
<dbReference type="SUPFAM" id="SSF54928">
    <property type="entry name" value="RNA-binding domain, RBD"/>
    <property type="match status" value="1"/>
</dbReference>
<evidence type="ECO:0000313" key="4">
    <source>
        <dbReference type="EMBL" id="CAE6001073.1"/>
    </source>
</evidence>
<evidence type="ECO:0000256" key="1">
    <source>
        <dbReference type="ARBA" id="ARBA00022884"/>
    </source>
</evidence>
<evidence type="ECO:0000256" key="2">
    <source>
        <dbReference type="PROSITE-ProRule" id="PRU00176"/>
    </source>
</evidence>
<name>A0A8S2A3N8_ARAAE</name>
<protein>
    <recommendedName>
        <fullName evidence="3">RRM domain-containing protein</fullName>
    </recommendedName>
</protein>
<proteinExistence type="predicted"/>